<gene>
    <name evidence="11" type="ORF">DSM104329_02274</name>
</gene>
<evidence type="ECO:0000256" key="8">
    <source>
        <dbReference type="ARBA" id="ARBA00044926"/>
    </source>
</evidence>
<keyword evidence="4" id="KW-0479">Metal-binding</keyword>
<evidence type="ECO:0000256" key="6">
    <source>
        <dbReference type="ARBA" id="ARBA00023235"/>
    </source>
</evidence>
<evidence type="ECO:0000256" key="7">
    <source>
        <dbReference type="ARBA" id="ARBA00023277"/>
    </source>
</evidence>
<dbReference type="InterPro" id="IPR036412">
    <property type="entry name" value="HAD-like_sf"/>
</dbReference>
<dbReference type="PANTHER" id="PTHR46193:SF18">
    <property type="entry name" value="HEXITOL PHOSPHATASE B"/>
    <property type="match status" value="1"/>
</dbReference>
<sequence length="233" mass="25107">MTKLPDTITACLFDLDGVLTPTAKVHMKAWKQTFDEELQRRESDGYKPFDQEDYNDYVDGKPRYDGVRSFMASRGYRPSEDEVRAIGDRKNELVLELIAQGGVEAYPGSVQLLKAVRDEGRRTAVVSSSANCRSVVEGAGIADLLEARVDGNTIAEEHLKGKPAPDSFLAGAERLGVPAAQACVFEDALAGVEAGRAGHFGYVIGVDRLGGDHTQALADHGADIVVSDLAELL</sequence>
<keyword evidence="12" id="KW-1185">Reference proteome</keyword>
<evidence type="ECO:0000256" key="10">
    <source>
        <dbReference type="ARBA" id="ARBA00044991"/>
    </source>
</evidence>
<accession>A0A9E7C0T8</accession>
<protein>
    <recommendedName>
        <fullName evidence="10">Beta-phosphoglucomutase</fullName>
        <ecNumber evidence="9">5.4.2.6</ecNumber>
    </recommendedName>
</protein>
<evidence type="ECO:0000256" key="2">
    <source>
        <dbReference type="ARBA" id="ARBA00006171"/>
    </source>
</evidence>
<evidence type="ECO:0000256" key="4">
    <source>
        <dbReference type="ARBA" id="ARBA00022723"/>
    </source>
</evidence>
<evidence type="ECO:0000313" key="12">
    <source>
        <dbReference type="Proteomes" id="UP001162834"/>
    </source>
</evidence>
<dbReference type="InterPro" id="IPR023198">
    <property type="entry name" value="PGP-like_dom2"/>
</dbReference>
<evidence type="ECO:0000256" key="9">
    <source>
        <dbReference type="ARBA" id="ARBA00044968"/>
    </source>
</evidence>
<dbReference type="InterPro" id="IPR023214">
    <property type="entry name" value="HAD_sf"/>
</dbReference>
<evidence type="ECO:0000256" key="5">
    <source>
        <dbReference type="ARBA" id="ARBA00022842"/>
    </source>
</evidence>
<dbReference type="GO" id="GO:0046872">
    <property type="term" value="F:metal ion binding"/>
    <property type="evidence" value="ECO:0007669"/>
    <property type="project" value="UniProtKB-KW"/>
</dbReference>
<dbReference type="AlphaFoldDB" id="A0A9E7C0T8"/>
<dbReference type="SFLD" id="SFLDS00003">
    <property type="entry name" value="Haloacid_Dehalogenase"/>
    <property type="match status" value="1"/>
</dbReference>
<keyword evidence="5" id="KW-0460">Magnesium</keyword>
<dbReference type="InterPro" id="IPR051600">
    <property type="entry name" value="Beta-PGM-like"/>
</dbReference>
<evidence type="ECO:0000256" key="1">
    <source>
        <dbReference type="ARBA" id="ARBA00001946"/>
    </source>
</evidence>
<reference evidence="11" key="1">
    <citation type="journal article" date="2022" name="Int. J. Syst. Evol. Microbiol.">
        <title>Pseudomonas aegrilactucae sp. nov. and Pseudomonas morbosilactucae sp. nov., pathogens causing bacterial rot of lettuce in Japan.</title>
        <authorList>
            <person name="Sawada H."/>
            <person name="Fujikawa T."/>
            <person name="Satou M."/>
        </authorList>
    </citation>
    <scope>NUCLEOTIDE SEQUENCE</scope>
    <source>
        <strain evidence="11">0166_1</strain>
    </source>
</reference>
<organism evidence="11 12">
    <name type="scientific">Capillimicrobium parvum</name>
    <dbReference type="NCBI Taxonomy" id="2884022"/>
    <lineage>
        <taxon>Bacteria</taxon>
        <taxon>Bacillati</taxon>
        <taxon>Actinomycetota</taxon>
        <taxon>Thermoleophilia</taxon>
        <taxon>Solirubrobacterales</taxon>
        <taxon>Capillimicrobiaceae</taxon>
        <taxon>Capillimicrobium</taxon>
    </lineage>
</organism>
<keyword evidence="7" id="KW-0119">Carbohydrate metabolism</keyword>
<dbReference type="EC" id="5.4.2.6" evidence="9"/>
<evidence type="ECO:0000256" key="3">
    <source>
        <dbReference type="ARBA" id="ARBA00022553"/>
    </source>
</evidence>
<dbReference type="NCBIfam" id="TIGR01509">
    <property type="entry name" value="HAD-SF-IA-v3"/>
    <property type="match status" value="1"/>
</dbReference>
<name>A0A9E7C0T8_9ACTN</name>
<evidence type="ECO:0000313" key="11">
    <source>
        <dbReference type="EMBL" id="UGS35877.1"/>
    </source>
</evidence>
<comment type="similarity">
    <text evidence="2">Belongs to the HAD-like hydrolase superfamily. CbbY/CbbZ/Gph/YieH family.</text>
</comment>
<dbReference type="InterPro" id="IPR006439">
    <property type="entry name" value="HAD-SF_hydro_IA"/>
</dbReference>
<proteinExistence type="inferred from homology"/>
<dbReference type="SFLD" id="SFLDG01129">
    <property type="entry name" value="C1.5:_HAD__Beta-PGM__Phosphata"/>
    <property type="match status" value="1"/>
</dbReference>
<dbReference type="NCBIfam" id="TIGR02009">
    <property type="entry name" value="PGMB-YQAB-SF"/>
    <property type="match status" value="1"/>
</dbReference>
<dbReference type="Gene3D" id="3.40.50.1000">
    <property type="entry name" value="HAD superfamily/HAD-like"/>
    <property type="match status" value="1"/>
</dbReference>
<dbReference type="Gene3D" id="1.10.150.240">
    <property type="entry name" value="Putative phosphatase, domain 2"/>
    <property type="match status" value="1"/>
</dbReference>
<dbReference type="PANTHER" id="PTHR46193">
    <property type="entry name" value="6-PHOSPHOGLUCONATE PHOSPHATASE"/>
    <property type="match status" value="1"/>
</dbReference>
<dbReference type="Pfam" id="PF00702">
    <property type="entry name" value="Hydrolase"/>
    <property type="match status" value="1"/>
</dbReference>
<comment type="catalytic activity">
    <reaction evidence="8">
        <text>beta-D-glucose 1-phosphate = beta-D-glucose 6-phosphate</text>
        <dbReference type="Rhea" id="RHEA:20113"/>
        <dbReference type="ChEBI" id="CHEBI:57684"/>
        <dbReference type="ChEBI" id="CHEBI:58247"/>
        <dbReference type="EC" id="5.4.2.6"/>
    </reaction>
</comment>
<dbReference type="GO" id="GO:0008801">
    <property type="term" value="F:beta-phosphoglucomutase activity"/>
    <property type="evidence" value="ECO:0007669"/>
    <property type="project" value="UniProtKB-EC"/>
</dbReference>
<comment type="cofactor">
    <cofactor evidence="1">
        <name>Mg(2+)</name>
        <dbReference type="ChEBI" id="CHEBI:18420"/>
    </cofactor>
</comment>
<dbReference type="KEGG" id="sbae:DSM104329_02274"/>
<dbReference type="Proteomes" id="UP001162834">
    <property type="component" value="Chromosome"/>
</dbReference>
<dbReference type="RefSeq" id="WP_259315557.1">
    <property type="nucleotide sequence ID" value="NZ_CP087164.1"/>
</dbReference>
<dbReference type="InterPro" id="IPR010976">
    <property type="entry name" value="B-phosphoglucomutase_hydrolase"/>
</dbReference>
<dbReference type="SUPFAM" id="SSF56784">
    <property type="entry name" value="HAD-like"/>
    <property type="match status" value="1"/>
</dbReference>
<keyword evidence="3" id="KW-0597">Phosphoprotein</keyword>
<keyword evidence="6" id="KW-0413">Isomerase</keyword>
<dbReference type="EMBL" id="CP087164">
    <property type="protein sequence ID" value="UGS35877.1"/>
    <property type="molecule type" value="Genomic_DNA"/>
</dbReference>